<name>A0A0C9WXE5_9AGAR</name>
<dbReference type="EMBL" id="KN838840">
    <property type="protein sequence ID" value="KIJ93503.1"/>
    <property type="molecule type" value="Genomic_DNA"/>
</dbReference>
<gene>
    <name evidence="2" type="ORF">K443DRAFT_684505</name>
</gene>
<proteinExistence type="predicted"/>
<evidence type="ECO:0000313" key="2">
    <source>
        <dbReference type="EMBL" id="KIJ93503.1"/>
    </source>
</evidence>
<evidence type="ECO:0000256" key="1">
    <source>
        <dbReference type="SAM" id="MobiDB-lite"/>
    </source>
</evidence>
<keyword evidence="3" id="KW-1185">Reference proteome</keyword>
<feature type="region of interest" description="Disordered" evidence="1">
    <location>
        <begin position="1"/>
        <end position="20"/>
    </location>
</feature>
<protein>
    <submittedName>
        <fullName evidence="2">Uncharacterized protein</fullName>
    </submittedName>
</protein>
<sequence>MELQFDSGIKLGPEGEKSDVVSQCLDQSFHPSSKRSERWYHRLHDSDSLSHPRHFQPKAIRV</sequence>
<accession>A0A0C9WXE5</accession>
<organism evidence="2 3">
    <name type="scientific">Laccaria amethystina LaAM-08-1</name>
    <dbReference type="NCBI Taxonomy" id="1095629"/>
    <lineage>
        <taxon>Eukaryota</taxon>
        <taxon>Fungi</taxon>
        <taxon>Dikarya</taxon>
        <taxon>Basidiomycota</taxon>
        <taxon>Agaricomycotina</taxon>
        <taxon>Agaricomycetes</taxon>
        <taxon>Agaricomycetidae</taxon>
        <taxon>Agaricales</taxon>
        <taxon>Agaricineae</taxon>
        <taxon>Hydnangiaceae</taxon>
        <taxon>Laccaria</taxon>
    </lineage>
</organism>
<dbReference type="HOGENOM" id="CLU_2904535_0_0_1"/>
<evidence type="ECO:0000313" key="3">
    <source>
        <dbReference type="Proteomes" id="UP000054477"/>
    </source>
</evidence>
<dbReference type="Proteomes" id="UP000054477">
    <property type="component" value="Unassembled WGS sequence"/>
</dbReference>
<dbReference type="AlphaFoldDB" id="A0A0C9WXE5"/>
<reference evidence="2 3" key="1">
    <citation type="submission" date="2014-04" db="EMBL/GenBank/DDBJ databases">
        <authorList>
            <consortium name="DOE Joint Genome Institute"/>
            <person name="Kuo A."/>
            <person name="Kohler A."/>
            <person name="Nagy L.G."/>
            <person name="Floudas D."/>
            <person name="Copeland A."/>
            <person name="Barry K.W."/>
            <person name="Cichocki N."/>
            <person name="Veneault-Fourrey C."/>
            <person name="LaButti K."/>
            <person name="Lindquist E.A."/>
            <person name="Lipzen A."/>
            <person name="Lundell T."/>
            <person name="Morin E."/>
            <person name="Murat C."/>
            <person name="Sun H."/>
            <person name="Tunlid A."/>
            <person name="Henrissat B."/>
            <person name="Grigoriev I.V."/>
            <person name="Hibbett D.S."/>
            <person name="Martin F."/>
            <person name="Nordberg H.P."/>
            <person name="Cantor M.N."/>
            <person name="Hua S.X."/>
        </authorList>
    </citation>
    <scope>NUCLEOTIDE SEQUENCE [LARGE SCALE GENOMIC DNA]</scope>
    <source>
        <strain evidence="2 3">LaAM-08-1</strain>
    </source>
</reference>
<reference evidence="3" key="2">
    <citation type="submission" date="2015-01" db="EMBL/GenBank/DDBJ databases">
        <title>Evolutionary Origins and Diversification of the Mycorrhizal Mutualists.</title>
        <authorList>
            <consortium name="DOE Joint Genome Institute"/>
            <consortium name="Mycorrhizal Genomics Consortium"/>
            <person name="Kohler A."/>
            <person name="Kuo A."/>
            <person name="Nagy L.G."/>
            <person name="Floudas D."/>
            <person name="Copeland A."/>
            <person name="Barry K.W."/>
            <person name="Cichocki N."/>
            <person name="Veneault-Fourrey C."/>
            <person name="LaButti K."/>
            <person name="Lindquist E.A."/>
            <person name="Lipzen A."/>
            <person name="Lundell T."/>
            <person name="Morin E."/>
            <person name="Murat C."/>
            <person name="Riley R."/>
            <person name="Ohm R."/>
            <person name="Sun H."/>
            <person name="Tunlid A."/>
            <person name="Henrissat B."/>
            <person name="Grigoriev I.V."/>
            <person name="Hibbett D.S."/>
            <person name="Martin F."/>
        </authorList>
    </citation>
    <scope>NUCLEOTIDE SEQUENCE [LARGE SCALE GENOMIC DNA]</scope>
    <source>
        <strain evidence="3">LaAM-08-1</strain>
    </source>
</reference>